<keyword evidence="1" id="KW-1133">Transmembrane helix</keyword>
<dbReference type="Proteomes" id="UP000270025">
    <property type="component" value="Chromosome"/>
</dbReference>
<feature type="transmembrane region" description="Helical" evidence="1">
    <location>
        <begin position="6"/>
        <end position="25"/>
    </location>
</feature>
<protein>
    <submittedName>
        <fullName evidence="2">Uncharacterized protein</fullName>
    </submittedName>
</protein>
<reference evidence="2 3" key="1">
    <citation type="submission" date="2018-12" db="EMBL/GenBank/DDBJ databases">
        <authorList>
            <consortium name="Pathogen Informatics"/>
        </authorList>
    </citation>
    <scope>NUCLEOTIDE SEQUENCE [LARGE SCALE GENOMIC DNA]</scope>
    <source>
        <strain evidence="2 3">NCTC3166</strain>
    </source>
</reference>
<keyword evidence="1" id="KW-0472">Membrane</keyword>
<name>A0A3S4M1Z7_9STRE</name>
<evidence type="ECO:0000313" key="2">
    <source>
        <dbReference type="EMBL" id="VED66588.1"/>
    </source>
</evidence>
<gene>
    <name evidence="2" type="ORF">NCTC3166_00375</name>
</gene>
<accession>A0A3S4M1Z7</accession>
<dbReference type="KEGG" id="svf:NCTC3166_00375"/>
<proteinExistence type="predicted"/>
<organism evidence="2 3">
    <name type="scientific">Streptococcus viridans</name>
    <dbReference type="NCBI Taxonomy" id="78535"/>
    <lineage>
        <taxon>Bacteria</taxon>
        <taxon>Bacillati</taxon>
        <taxon>Bacillota</taxon>
        <taxon>Bacilli</taxon>
        <taxon>Lactobacillales</taxon>
        <taxon>Streptococcaceae</taxon>
        <taxon>Streptococcus</taxon>
    </lineage>
</organism>
<keyword evidence="1" id="KW-0812">Transmembrane</keyword>
<keyword evidence="3" id="KW-1185">Reference proteome</keyword>
<dbReference type="AlphaFoldDB" id="A0A3S4M1Z7"/>
<evidence type="ECO:0000313" key="3">
    <source>
        <dbReference type="Proteomes" id="UP000270025"/>
    </source>
</evidence>
<evidence type="ECO:0000256" key="1">
    <source>
        <dbReference type="SAM" id="Phobius"/>
    </source>
</evidence>
<sequence length="79" mass="9218">MDLQVILNIVLIFGMIYFVVRRYIIASKFADYMIKNGGEEIEFIKENKLSFSECVKLINKKYNIGLVNSFSVVNCIREM</sequence>
<dbReference type="RefSeq" id="WP_126403771.1">
    <property type="nucleotide sequence ID" value="NZ_LR134266.1"/>
</dbReference>
<dbReference type="EMBL" id="LR134266">
    <property type="protein sequence ID" value="VED66588.1"/>
    <property type="molecule type" value="Genomic_DNA"/>
</dbReference>